<dbReference type="AlphaFoldDB" id="A0A9N9SES3"/>
<gene>
    <name evidence="1" type="ORF">PHAECO_LOCUS7118</name>
</gene>
<accession>A0A9N9SES3</accession>
<evidence type="ECO:0000313" key="2">
    <source>
        <dbReference type="Proteomes" id="UP001153737"/>
    </source>
</evidence>
<name>A0A9N9SES3_PHACE</name>
<dbReference type="SUPFAM" id="SSF48371">
    <property type="entry name" value="ARM repeat"/>
    <property type="match status" value="1"/>
</dbReference>
<reference evidence="1" key="1">
    <citation type="submission" date="2022-01" db="EMBL/GenBank/DDBJ databases">
        <authorList>
            <person name="King R."/>
        </authorList>
    </citation>
    <scope>NUCLEOTIDE SEQUENCE</scope>
</reference>
<keyword evidence="2" id="KW-1185">Reference proteome</keyword>
<dbReference type="Proteomes" id="UP001153737">
    <property type="component" value="Chromosome 3"/>
</dbReference>
<reference evidence="1" key="2">
    <citation type="submission" date="2022-10" db="EMBL/GenBank/DDBJ databases">
        <authorList>
            <consortium name="ENA_rothamsted_submissions"/>
            <consortium name="culmorum"/>
            <person name="King R."/>
        </authorList>
    </citation>
    <scope>NUCLEOTIDE SEQUENCE</scope>
</reference>
<dbReference type="OrthoDB" id="6777061at2759"/>
<dbReference type="InterPro" id="IPR011989">
    <property type="entry name" value="ARM-like"/>
</dbReference>
<organism evidence="1 2">
    <name type="scientific">Phaedon cochleariae</name>
    <name type="common">Mustard beetle</name>
    <dbReference type="NCBI Taxonomy" id="80249"/>
    <lineage>
        <taxon>Eukaryota</taxon>
        <taxon>Metazoa</taxon>
        <taxon>Ecdysozoa</taxon>
        <taxon>Arthropoda</taxon>
        <taxon>Hexapoda</taxon>
        <taxon>Insecta</taxon>
        <taxon>Pterygota</taxon>
        <taxon>Neoptera</taxon>
        <taxon>Endopterygota</taxon>
        <taxon>Coleoptera</taxon>
        <taxon>Polyphaga</taxon>
        <taxon>Cucujiformia</taxon>
        <taxon>Chrysomeloidea</taxon>
        <taxon>Chrysomelidae</taxon>
        <taxon>Chrysomelinae</taxon>
        <taxon>Chrysomelini</taxon>
        <taxon>Phaedon</taxon>
    </lineage>
</organism>
<dbReference type="InterPro" id="IPR016024">
    <property type="entry name" value="ARM-type_fold"/>
</dbReference>
<dbReference type="Gene3D" id="1.25.10.10">
    <property type="entry name" value="Leucine-rich Repeat Variant"/>
    <property type="match status" value="1"/>
</dbReference>
<protein>
    <submittedName>
        <fullName evidence="1">Uncharacterized protein</fullName>
    </submittedName>
</protein>
<proteinExistence type="predicted"/>
<sequence length="204" mass="23342">MAAPRWRTRFGSIPFKIGALQVLMTIARFLPSTEIEISRITKFAAATLKDRRKRVRQAALETLATVASLSSNAQALEIVDEATRFAADHQYLMNVVRTRLSRRQLPTIENDGTIRYSSPRDQTEYEWLLGEKIYSDSSPSSASSSHSMNYWSRNSRHVEDARSDEVFPNRVSEEIEPDIFHAVPHINIQFSFKVKAQFKELLIP</sequence>
<evidence type="ECO:0000313" key="1">
    <source>
        <dbReference type="EMBL" id="CAG9820254.1"/>
    </source>
</evidence>
<dbReference type="EMBL" id="OU896709">
    <property type="protein sequence ID" value="CAG9820254.1"/>
    <property type="molecule type" value="Genomic_DNA"/>
</dbReference>